<feature type="compositionally biased region" description="Low complexity" evidence="1">
    <location>
        <begin position="340"/>
        <end position="367"/>
    </location>
</feature>
<evidence type="ECO:0000256" key="1">
    <source>
        <dbReference type="SAM" id="MobiDB-lite"/>
    </source>
</evidence>
<feature type="compositionally biased region" description="Basic and acidic residues" evidence="1">
    <location>
        <begin position="371"/>
        <end position="403"/>
    </location>
</feature>
<proteinExistence type="predicted"/>
<evidence type="ECO:0000313" key="3">
    <source>
        <dbReference type="Proteomes" id="UP001303889"/>
    </source>
</evidence>
<dbReference type="EMBL" id="MU855608">
    <property type="protein sequence ID" value="KAK3901110.1"/>
    <property type="molecule type" value="Genomic_DNA"/>
</dbReference>
<feature type="compositionally biased region" description="Pro residues" evidence="1">
    <location>
        <begin position="265"/>
        <end position="274"/>
    </location>
</feature>
<gene>
    <name evidence="2" type="ORF">C8A05DRAFT_16662</name>
</gene>
<feature type="region of interest" description="Disordered" evidence="1">
    <location>
        <begin position="215"/>
        <end position="403"/>
    </location>
</feature>
<sequence>MSWPGDFSSGSPDPGDGPPDRPTSLTDVATILPNRRLSINNGQAERAMKLLSVPFDTLPQLPFFAPLAGHTATWQKREIALLLVESSVAINRFVTPEEADTLAFYRSNACATVAWVSPVYITAASYLAYRRRATYRFPFYSPKPASFNPAIFPHRTMPFFTGQIAERTWHLLRFTAYAAVSKFVVAGVIGLVAQANYLMGMMSDPRLERLRQEVKERRDMAQQQQQQQEEELQQLQGQRQEGQPQEWQQQEPQKAQIQQQQPQRQPQPRPPQPNPNTYDDDDSFLFDDATPVAPAQRPAPQYPTPSRPRAAPPASDGVSAWERIRQRARAEEGAPWSPNQQQQQQQQQESGGGRYQQQTATTGQYTYSQSEQEKAYAKEQAQKEFDAMLERERQGKGDSGERR</sequence>
<feature type="compositionally biased region" description="Low complexity" evidence="1">
    <location>
        <begin position="222"/>
        <end position="264"/>
    </location>
</feature>
<reference evidence="2" key="1">
    <citation type="journal article" date="2023" name="Mol. Phylogenet. Evol.">
        <title>Genome-scale phylogeny and comparative genomics of the fungal order Sordariales.</title>
        <authorList>
            <person name="Hensen N."/>
            <person name="Bonometti L."/>
            <person name="Westerberg I."/>
            <person name="Brannstrom I.O."/>
            <person name="Guillou S."/>
            <person name="Cros-Aarteil S."/>
            <person name="Calhoun S."/>
            <person name="Haridas S."/>
            <person name="Kuo A."/>
            <person name="Mondo S."/>
            <person name="Pangilinan J."/>
            <person name="Riley R."/>
            <person name="LaButti K."/>
            <person name="Andreopoulos B."/>
            <person name="Lipzen A."/>
            <person name="Chen C."/>
            <person name="Yan M."/>
            <person name="Daum C."/>
            <person name="Ng V."/>
            <person name="Clum A."/>
            <person name="Steindorff A."/>
            <person name="Ohm R.A."/>
            <person name="Martin F."/>
            <person name="Silar P."/>
            <person name="Natvig D.O."/>
            <person name="Lalanne C."/>
            <person name="Gautier V."/>
            <person name="Ament-Velasquez S.L."/>
            <person name="Kruys A."/>
            <person name="Hutchinson M.I."/>
            <person name="Powell A.J."/>
            <person name="Barry K."/>
            <person name="Miller A.N."/>
            <person name="Grigoriev I.V."/>
            <person name="Debuchy R."/>
            <person name="Gladieux P."/>
            <person name="Hiltunen Thoren M."/>
            <person name="Johannesson H."/>
        </authorList>
    </citation>
    <scope>NUCLEOTIDE SEQUENCE</scope>
    <source>
        <strain evidence="2">CBS 103.79</strain>
    </source>
</reference>
<protein>
    <submittedName>
        <fullName evidence="2">Uncharacterized protein</fullName>
    </submittedName>
</protein>
<reference evidence="2" key="2">
    <citation type="submission" date="2023-05" db="EMBL/GenBank/DDBJ databases">
        <authorList>
            <consortium name="Lawrence Berkeley National Laboratory"/>
            <person name="Steindorff A."/>
            <person name="Hensen N."/>
            <person name="Bonometti L."/>
            <person name="Westerberg I."/>
            <person name="Brannstrom I.O."/>
            <person name="Guillou S."/>
            <person name="Cros-Aarteil S."/>
            <person name="Calhoun S."/>
            <person name="Haridas S."/>
            <person name="Kuo A."/>
            <person name="Mondo S."/>
            <person name="Pangilinan J."/>
            <person name="Riley R."/>
            <person name="Labutti K."/>
            <person name="Andreopoulos B."/>
            <person name="Lipzen A."/>
            <person name="Chen C."/>
            <person name="Yanf M."/>
            <person name="Daum C."/>
            <person name="Ng V."/>
            <person name="Clum A."/>
            <person name="Ohm R."/>
            <person name="Martin F."/>
            <person name="Silar P."/>
            <person name="Natvig D."/>
            <person name="Lalanne C."/>
            <person name="Gautier V."/>
            <person name="Ament-Velasquez S.L."/>
            <person name="Kruys A."/>
            <person name="Hutchinson M.I."/>
            <person name="Powell A.J."/>
            <person name="Barry K."/>
            <person name="Miller A.N."/>
            <person name="Grigoriev I.V."/>
            <person name="Debuchy R."/>
            <person name="Gladieux P."/>
            <person name="Thoren M.H."/>
            <person name="Johannesson H."/>
        </authorList>
    </citation>
    <scope>NUCLEOTIDE SEQUENCE</scope>
    <source>
        <strain evidence="2">CBS 103.79</strain>
    </source>
</reference>
<feature type="region of interest" description="Disordered" evidence="1">
    <location>
        <begin position="1"/>
        <end position="23"/>
    </location>
</feature>
<organism evidence="2 3">
    <name type="scientific">Staphylotrichum tortipilum</name>
    <dbReference type="NCBI Taxonomy" id="2831512"/>
    <lineage>
        <taxon>Eukaryota</taxon>
        <taxon>Fungi</taxon>
        <taxon>Dikarya</taxon>
        <taxon>Ascomycota</taxon>
        <taxon>Pezizomycotina</taxon>
        <taxon>Sordariomycetes</taxon>
        <taxon>Sordariomycetidae</taxon>
        <taxon>Sordariales</taxon>
        <taxon>Chaetomiaceae</taxon>
        <taxon>Staphylotrichum</taxon>
    </lineage>
</organism>
<accession>A0AAN6MI52</accession>
<evidence type="ECO:0000313" key="2">
    <source>
        <dbReference type="EMBL" id="KAK3901110.1"/>
    </source>
</evidence>
<dbReference type="Proteomes" id="UP001303889">
    <property type="component" value="Unassembled WGS sequence"/>
</dbReference>
<keyword evidence="3" id="KW-1185">Reference proteome</keyword>
<comment type="caution">
    <text evidence="2">The sequence shown here is derived from an EMBL/GenBank/DDBJ whole genome shotgun (WGS) entry which is preliminary data.</text>
</comment>
<feature type="compositionally biased region" description="Basic and acidic residues" evidence="1">
    <location>
        <begin position="322"/>
        <end position="332"/>
    </location>
</feature>
<name>A0AAN6MI52_9PEZI</name>
<feature type="compositionally biased region" description="Low complexity" evidence="1">
    <location>
        <begin position="1"/>
        <end position="14"/>
    </location>
</feature>
<dbReference type="AlphaFoldDB" id="A0AAN6MI52"/>